<keyword evidence="1" id="KW-0472">Membrane</keyword>
<dbReference type="GO" id="GO:0004190">
    <property type="term" value="F:aspartic-type endopeptidase activity"/>
    <property type="evidence" value="ECO:0007669"/>
    <property type="project" value="TreeGrafter"/>
</dbReference>
<sequence>MPRQQRAPARTRWESCLATGGRSTVDGFWSVALLGALAGVALPPAWARTVAGMRASGSRRAIRGPWRALAVCGSAVGVAAGSVAIAWRVHDRQGGVLLVAAWLAVLYAGLLLAAVDAATRRLPSPIVRAAAITVGACLVGHAAVTGQWRTLATALLACGVLGGGYLLLALAGGSAVGMGDVRLAAVLGASLGALGWSAVMWGAALPYVLAVPEALARLASPRRSDLAFGPYLLAGALLAVALGP</sequence>
<reference evidence="2 3" key="1">
    <citation type="submission" date="2018-01" db="EMBL/GenBank/DDBJ databases">
        <title>Draft genome sequence of Jishengella sp. NA12.</title>
        <authorList>
            <person name="Sahin N."/>
            <person name="Ay H."/>
            <person name="Saygin H."/>
        </authorList>
    </citation>
    <scope>NUCLEOTIDE SEQUENCE [LARGE SCALE GENOMIC DNA]</scope>
    <source>
        <strain evidence="2 3">NA12</strain>
    </source>
</reference>
<feature type="transmembrane region" description="Helical" evidence="1">
    <location>
        <begin position="68"/>
        <end position="89"/>
    </location>
</feature>
<dbReference type="GO" id="GO:0005886">
    <property type="term" value="C:plasma membrane"/>
    <property type="evidence" value="ECO:0007669"/>
    <property type="project" value="TreeGrafter"/>
</dbReference>
<feature type="transmembrane region" description="Helical" evidence="1">
    <location>
        <begin position="183"/>
        <end position="206"/>
    </location>
</feature>
<protein>
    <submittedName>
        <fullName evidence="2">Peptidase A24</fullName>
    </submittedName>
</protein>
<evidence type="ECO:0000313" key="2">
    <source>
        <dbReference type="EMBL" id="PZG09557.1"/>
    </source>
</evidence>
<feature type="transmembrane region" description="Helical" evidence="1">
    <location>
        <begin position="126"/>
        <end position="144"/>
    </location>
</feature>
<accession>A0A2W2EJV8</accession>
<keyword evidence="1" id="KW-0812">Transmembrane</keyword>
<organism evidence="2 3">
    <name type="scientific">Micromonospora craterilacus</name>
    <dbReference type="NCBI Taxonomy" id="1655439"/>
    <lineage>
        <taxon>Bacteria</taxon>
        <taxon>Bacillati</taxon>
        <taxon>Actinomycetota</taxon>
        <taxon>Actinomycetes</taxon>
        <taxon>Micromonosporales</taxon>
        <taxon>Micromonosporaceae</taxon>
        <taxon>Micromonospora</taxon>
    </lineage>
</organism>
<keyword evidence="1" id="KW-1133">Transmembrane helix</keyword>
<feature type="transmembrane region" description="Helical" evidence="1">
    <location>
        <begin position="27"/>
        <end position="47"/>
    </location>
</feature>
<dbReference type="GO" id="GO:0006465">
    <property type="term" value="P:signal peptide processing"/>
    <property type="evidence" value="ECO:0007669"/>
    <property type="project" value="TreeGrafter"/>
</dbReference>
<feature type="transmembrane region" description="Helical" evidence="1">
    <location>
        <begin position="95"/>
        <end position="114"/>
    </location>
</feature>
<comment type="caution">
    <text evidence="2">The sequence shown here is derived from an EMBL/GenBank/DDBJ whole genome shotgun (WGS) entry which is preliminary data.</text>
</comment>
<dbReference type="EMBL" id="POTY01000266">
    <property type="protein sequence ID" value="PZG09557.1"/>
    <property type="molecule type" value="Genomic_DNA"/>
</dbReference>
<evidence type="ECO:0000313" key="3">
    <source>
        <dbReference type="Proteomes" id="UP000248924"/>
    </source>
</evidence>
<dbReference type="AlphaFoldDB" id="A0A2W2EJV8"/>
<dbReference type="Proteomes" id="UP000248924">
    <property type="component" value="Unassembled WGS sequence"/>
</dbReference>
<dbReference type="PANTHER" id="PTHR30487">
    <property type="entry name" value="TYPE 4 PREPILIN-LIKE PROTEINS LEADER PEPTIDE-PROCESSING ENZYME"/>
    <property type="match status" value="1"/>
</dbReference>
<evidence type="ECO:0000256" key="1">
    <source>
        <dbReference type="SAM" id="Phobius"/>
    </source>
</evidence>
<feature type="transmembrane region" description="Helical" evidence="1">
    <location>
        <begin position="226"/>
        <end position="243"/>
    </location>
</feature>
<feature type="transmembrane region" description="Helical" evidence="1">
    <location>
        <begin position="150"/>
        <end position="171"/>
    </location>
</feature>
<dbReference type="PANTHER" id="PTHR30487:SF0">
    <property type="entry name" value="PREPILIN LEADER PEPTIDASE_N-METHYLTRANSFERASE-RELATED"/>
    <property type="match status" value="1"/>
</dbReference>
<gene>
    <name evidence="2" type="ORF">C1I95_28905</name>
</gene>
<dbReference type="InterPro" id="IPR050882">
    <property type="entry name" value="Prepilin_peptidase/N-MTase"/>
</dbReference>
<keyword evidence="3" id="KW-1185">Reference proteome</keyword>
<proteinExistence type="predicted"/>
<name>A0A2W2EJV8_9ACTN</name>